<evidence type="ECO:0000259" key="2">
    <source>
        <dbReference type="PROSITE" id="PS50181"/>
    </source>
</evidence>
<name>A0A857J0X7_9BURK</name>
<reference evidence="3 4" key="1">
    <citation type="submission" date="2020-01" db="EMBL/GenBank/DDBJ databases">
        <title>Genome sequencing of strain KACC 21265.</title>
        <authorList>
            <person name="Heo J."/>
            <person name="Kim S.-J."/>
            <person name="Kim J.-S."/>
            <person name="Hong S.-B."/>
            <person name="Kwon S.-W."/>
        </authorList>
    </citation>
    <scope>NUCLEOTIDE SEQUENCE [LARGE SCALE GENOMIC DNA]</scope>
    <source>
        <strain evidence="3 4">KACC 21265</strain>
    </source>
</reference>
<dbReference type="KEGG" id="xyk:GT347_00025"/>
<protein>
    <recommendedName>
        <fullName evidence="2">F-box domain-containing protein</fullName>
    </recommendedName>
</protein>
<dbReference type="RefSeq" id="WP_160550043.1">
    <property type="nucleotide sequence ID" value="NZ_CP047650.1"/>
</dbReference>
<gene>
    <name evidence="3" type="ORF">GT347_00025</name>
</gene>
<feature type="region of interest" description="Disordered" evidence="1">
    <location>
        <begin position="24"/>
        <end position="46"/>
    </location>
</feature>
<feature type="compositionally biased region" description="Low complexity" evidence="1">
    <location>
        <begin position="24"/>
        <end position="34"/>
    </location>
</feature>
<feature type="domain" description="F-box" evidence="2">
    <location>
        <begin position="43"/>
        <end position="91"/>
    </location>
</feature>
<dbReference type="InterPro" id="IPR001810">
    <property type="entry name" value="F-box_dom"/>
</dbReference>
<proteinExistence type="predicted"/>
<evidence type="ECO:0000313" key="3">
    <source>
        <dbReference type="EMBL" id="QHI96525.1"/>
    </source>
</evidence>
<dbReference type="AlphaFoldDB" id="A0A857J0X7"/>
<organism evidence="3 4">
    <name type="scientific">Xylophilus rhododendri</name>
    <dbReference type="NCBI Taxonomy" id="2697032"/>
    <lineage>
        <taxon>Bacteria</taxon>
        <taxon>Pseudomonadati</taxon>
        <taxon>Pseudomonadota</taxon>
        <taxon>Betaproteobacteria</taxon>
        <taxon>Burkholderiales</taxon>
        <taxon>Xylophilus</taxon>
    </lineage>
</organism>
<evidence type="ECO:0000256" key="1">
    <source>
        <dbReference type="SAM" id="MobiDB-lite"/>
    </source>
</evidence>
<dbReference type="EMBL" id="CP047650">
    <property type="protein sequence ID" value="QHI96525.1"/>
    <property type="molecule type" value="Genomic_DNA"/>
</dbReference>
<dbReference type="PROSITE" id="PS50181">
    <property type="entry name" value="FBOX"/>
    <property type="match status" value="1"/>
</dbReference>
<evidence type="ECO:0000313" key="4">
    <source>
        <dbReference type="Proteomes" id="UP000464787"/>
    </source>
</evidence>
<dbReference type="Proteomes" id="UP000464787">
    <property type="component" value="Chromosome"/>
</dbReference>
<accession>A0A857J0X7</accession>
<sequence>MFFSRLVQGQPIATGHSARTLRSALATQSTTSTTNEPPADGAPTRLEDLPNEILLDLLARLDARSLQVLGEMNFRFASAIERQVSKALERADELLPQLCTADGGFSQAALDGLLAILPRLPAPSRRALSIEERLLDKLASMALNGAPPGLQRKHLALRLLRWAIRFGECPASGPVLDCVLRHLHSALPDRVALAAFAPMLDRLVQRIEDPGADSHEVLRQTLQSCGLRAMHEAQWRRLPVKPLHDMAMRAVLGRLSQAGRPPLPPAVQCGYLQVLLELALQLGEGADYLQAVRQCLQHAGGWPLAMRHALRGYLQLGIDARPPPQLPRMLMPVLMSRRQREELHALVRDFTLPF</sequence>
<keyword evidence="4" id="KW-1185">Reference proteome</keyword>